<gene>
    <name evidence="6" type="ORF">SLEP1_g7655</name>
</gene>
<dbReference type="EMBL" id="BPVZ01000007">
    <property type="protein sequence ID" value="GKU94127.1"/>
    <property type="molecule type" value="Genomic_DNA"/>
</dbReference>
<sequence>MQMGEVQAKAEFEREVPTKLGASSRRSATANPLRSLQSIPHLLSWVHDGEPRLVGSRWGTQARELGSRLTMAKPRLVGSRWRTQARGFTMVNPGSRVGFTTHDGETQARGFTMVNPGSWVHDGETQARGFVVNPACGFLVNPRGGFLSNPRVGFVKNLLSWVRREPLKLDGKVSGGVNKEGIKYYNNLIRSLQADGIKPVVTLFHWDLPQALGDEYGGFLGPSIVRNCCWEREEGKGLERAVDGGG</sequence>
<comment type="caution">
    <text evidence="6">The sequence shown here is derived from an EMBL/GenBank/DDBJ whole genome shotgun (WGS) entry which is preliminary data.</text>
</comment>
<comment type="similarity">
    <text evidence="1 4">Belongs to the glycosyl hydrolase 1 family.</text>
</comment>
<dbReference type="PANTHER" id="PTHR10353">
    <property type="entry name" value="GLYCOSYL HYDROLASE"/>
    <property type="match status" value="1"/>
</dbReference>
<dbReference type="GO" id="GO:0008422">
    <property type="term" value="F:beta-glucosidase activity"/>
    <property type="evidence" value="ECO:0007669"/>
    <property type="project" value="TreeGrafter"/>
</dbReference>
<dbReference type="PANTHER" id="PTHR10353:SF137">
    <property type="entry name" value="MYROSINASE 3-RELATED"/>
    <property type="match status" value="1"/>
</dbReference>
<organism evidence="6 7">
    <name type="scientific">Rubroshorea leprosula</name>
    <dbReference type="NCBI Taxonomy" id="152421"/>
    <lineage>
        <taxon>Eukaryota</taxon>
        <taxon>Viridiplantae</taxon>
        <taxon>Streptophyta</taxon>
        <taxon>Embryophyta</taxon>
        <taxon>Tracheophyta</taxon>
        <taxon>Spermatophyta</taxon>
        <taxon>Magnoliopsida</taxon>
        <taxon>eudicotyledons</taxon>
        <taxon>Gunneridae</taxon>
        <taxon>Pentapetalae</taxon>
        <taxon>rosids</taxon>
        <taxon>malvids</taxon>
        <taxon>Malvales</taxon>
        <taxon>Dipterocarpaceae</taxon>
        <taxon>Rubroshorea</taxon>
    </lineage>
</organism>
<keyword evidence="2" id="KW-0378">Hydrolase</keyword>
<dbReference type="InterPro" id="IPR001360">
    <property type="entry name" value="Glyco_hydro_1"/>
</dbReference>
<proteinExistence type="inferred from homology"/>
<dbReference type="SUPFAM" id="SSF51445">
    <property type="entry name" value="(Trans)glycosidases"/>
    <property type="match status" value="1"/>
</dbReference>
<dbReference type="InterPro" id="IPR017853">
    <property type="entry name" value="GH"/>
</dbReference>
<dbReference type="Proteomes" id="UP001054252">
    <property type="component" value="Unassembled WGS sequence"/>
</dbReference>
<dbReference type="GO" id="GO:0005975">
    <property type="term" value="P:carbohydrate metabolic process"/>
    <property type="evidence" value="ECO:0007669"/>
    <property type="project" value="InterPro"/>
</dbReference>
<evidence type="ECO:0000256" key="1">
    <source>
        <dbReference type="ARBA" id="ARBA00010838"/>
    </source>
</evidence>
<evidence type="ECO:0000256" key="2">
    <source>
        <dbReference type="ARBA" id="ARBA00022801"/>
    </source>
</evidence>
<name>A0AAV5I8E2_9ROSI</name>
<dbReference type="Pfam" id="PF00232">
    <property type="entry name" value="Glyco_hydro_1"/>
    <property type="match status" value="1"/>
</dbReference>
<keyword evidence="7" id="KW-1185">Reference proteome</keyword>
<evidence type="ECO:0000313" key="7">
    <source>
        <dbReference type="Proteomes" id="UP001054252"/>
    </source>
</evidence>
<feature type="region of interest" description="Disordered" evidence="5">
    <location>
        <begin position="1"/>
        <end position="32"/>
    </location>
</feature>
<reference evidence="6 7" key="1">
    <citation type="journal article" date="2021" name="Commun. Biol.">
        <title>The genome of Shorea leprosula (Dipterocarpaceae) highlights the ecological relevance of drought in aseasonal tropical rainforests.</title>
        <authorList>
            <person name="Ng K.K.S."/>
            <person name="Kobayashi M.J."/>
            <person name="Fawcett J.A."/>
            <person name="Hatakeyama M."/>
            <person name="Paape T."/>
            <person name="Ng C.H."/>
            <person name="Ang C.C."/>
            <person name="Tnah L.H."/>
            <person name="Lee C.T."/>
            <person name="Nishiyama T."/>
            <person name="Sese J."/>
            <person name="O'Brien M.J."/>
            <person name="Copetti D."/>
            <person name="Mohd Noor M.I."/>
            <person name="Ong R.C."/>
            <person name="Putra M."/>
            <person name="Sireger I.Z."/>
            <person name="Indrioko S."/>
            <person name="Kosugi Y."/>
            <person name="Izuno A."/>
            <person name="Isagi Y."/>
            <person name="Lee S.L."/>
            <person name="Shimizu K.K."/>
        </authorList>
    </citation>
    <scope>NUCLEOTIDE SEQUENCE [LARGE SCALE GENOMIC DNA]</scope>
    <source>
        <strain evidence="6">214</strain>
    </source>
</reference>
<keyword evidence="3" id="KW-0326">Glycosidase</keyword>
<protein>
    <submittedName>
        <fullName evidence="6">Uncharacterized protein</fullName>
    </submittedName>
</protein>
<evidence type="ECO:0000256" key="3">
    <source>
        <dbReference type="ARBA" id="ARBA00023295"/>
    </source>
</evidence>
<dbReference type="Gene3D" id="3.20.20.80">
    <property type="entry name" value="Glycosidases"/>
    <property type="match status" value="1"/>
</dbReference>
<feature type="compositionally biased region" description="Basic and acidic residues" evidence="5">
    <location>
        <begin position="8"/>
        <end position="17"/>
    </location>
</feature>
<dbReference type="AlphaFoldDB" id="A0AAV5I8E2"/>
<accession>A0AAV5I8E2</accession>
<evidence type="ECO:0000256" key="4">
    <source>
        <dbReference type="RuleBase" id="RU003690"/>
    </source>
</evidence>
<evidence type="ECO:0000256" key="5">
    <source>
        <dbReference type="SAM" id="MobiDB-lite"/>
    </source>
</evidence>
<evidence type="ECO:0000313" key="6">
    <source>
        <dbReference type="EMBL" id="GKU94127.1"/>
    </source>
</evidence>